<dbReference type="PANTHER" id="PTHR43976:SF6">
    <property type="entry name" value="OXIDOREDUCTASE, PUTATIVE (AFU_ORTHOLOGUE AFUA_1G13950)-RELATED"/>
    <property type="match status" value="1"/>
</dbReference>
<dbReference type="VEuPathDB" id="FungiDB:MAPG_01189"/>
<dbReference type="PANTHER" id="PTHR43976">
    <property type="entry name" value="SHORT CHAIN DEHYDROGENASE"/>
    <property type="match status" value="1"/>
</dbReference>
<dbReference type="InterPro" id="IPR036291">
    <property type="entry name" value="NAD(P)-bd_dom_sf"/>
</dbReference>
<evidence type="ECO:0008006" key="5">
    <source>
        <dbReference type="Google" id="ProtNLM"/>
    </source>
</evidence>
<dbReference type="Proteomes" id="UP000011715">
    <property type="component" value="Unassembled WGS sequence"/>
</dbReference>
<reference evidence="3" key="5">
    <citation type="submission" date="2015-06" db="UniProtKB">
        <authorList>
            <consortium name="EnsemblFungi"/>
        </authorList>
    </citation>
    <scope>IDENTIFICATION</scope>
    <source>
        <strain evidence="3">ATCC 64411</strain>
    </source>
</reference>
<dbReference type="SUPFAM" id="SSF51735">
    <property type="entry name" value="NAD(P)-binding Rossmann-fold domains"/>
    <property type="match status" value="1"/>
</dbReference>
<dbReference type="PRINTS" id="PR00080">
    <property type="entry name" value="SDRFAMILY"/>
</dbReference>
<evidence type="ECO:0000313" key="4">
    <source>
        <dbReference type="Proteomes" id="UP000011715"/>
    </source>
</evidence>
<dbReference type="Pfam" id="PF00106">
    <property type="entry name" value="adh_short"/>
    <property type="match status" value="1"/>
</dbReference>
<protein>
    <recommendedName>
        <fullName evidence="5">Retinol dehydrogenase 8</fullName>
    </recommendedName>
</protein>
<dbReference type="OrthoDB" id="1933717at2759"/>
<dbReference type="InterPro" id="IPR051911">
    <property type="entry name" value="SDR_oxidoreductase"/>
</dbReference>
<evidence type="ECO:0000313" key="3">
    <source>
        <dbReference type="EnsemblFungi" id="MAPG_01189T0"/>
    </source>
</evidence>
<organism evidence="3 4">
    <name type="scientific">Magnaporthiopsis poae (strain ATCC 64411 / 73-15)</name>
    <name type="common">Kentucky bluegrass fungus</name>
    <name type="synonym">Magnaporthe poae</name>
    <dbReference type="NCBI Taxonomy" id="644358"/>
    <lineage>
        <taxon>Eukaryota</taxon>
        <taxon>Fungi</taxon>
        <taxon>Dikarya</taxon>
        <taxon>Ascomycota</taxon>
        <taxon>Pezizomycotina</taxon>
        <taxon>Sordariomycetes</taxon>
        <taxon>Sordariomycetidae</taxon>
        <taxon>Magnaporthales</taxon>
        <taxon>Magnaporthaceae</taxon>
        <taxon>Magnaporthiopsis</taxon>
    </lineage>
</organism>
<dbReference type="OMA" id="KAMKAVY"/>
<dbReference type="AlphaFoldDB" id="A0A0C4DN17"/>
<gene>
    <name evidence="2" type="ORF">MAPG_01189</name>
</gene>
<reference evidence="2" key="1">
    <citation type="submission" date="2010-05" db="EMBL/GenBank/DDBJ databases">
        <title>The Genome Sequence of Magnaporthe poae strain ATCC 64411.</title>
        <authorList>
            <consortium name="The Broad Institute Genome Sequencing Platform"/>
            <consortium name="Broad Institute Genome Sequencing Center for Infectious Disease"/>
            <person name="Ma L.-J."/>
            <person name="Dead R."/>
            <person name="Young S."/>
            <person name="Zeng Q."/>
            <person name="Koehrsen M."/>
            <person name="Alvarado L."/>
            <person name="Berlin A."/>
            <person name="Chapman S.B."/>
            <person name="Chen Z."/>
            <person name="Freedman E."/>
            <person name="Gellesch M."/>
            <person name="Goldberg J."/>
            <person name="Griggs A."/>
            <person name="Gujja S."/>
            <person name="Heilman E.R."/>
            <person name="Heiman D."/>
            <person name="Hepburn T."/>
            <person name="Howarth C."/>
            <person name="Jen D."/>
            <person name="Larson L."/>
            <person name="Mehta T."/>
            <person name="Neiman D."/>
            <person name="Pearson M."/>
            <person name="Roberts A."/>
            <person name="Saif S."/>
            <person name="Shea T."/>
            <person name="Shenoy N."/>
            <person name="Sisk P."/>
            <person name="Stolte C."/>
            <person name="Sykes S."/>
            <person name="Walk T."/>
            <person name="White J."/>
            <person name="Yandava C."/>
            <person name="Haas B."/>
            <person name="Nusbaum C."/>
            <person name="Birren B."/>
        </authorList>
    </citation>
    <scope>NUCLEOTIDE SEQUENCE</scope>
    <source>
        <strain evidence="2">ATCC 64411</strain>
    </source>
</reference>
<dbReference type="EMBL" id="GL876966">
    <property type="protein sequence ID" value="KLU82112.1"/>
    <property type="molecule type" value="Genomic_DNA"/>
</dbReference>
<dbReference type="STRING" id="644358.A0A0C4DN17"/>
<evidence type="ECO:0000313" key="2">
    <source>
        <dbReference type="EMBL" id="KLU82112.1"/>
    </source>
</evidence>
<comment type="similarity">
    <text evidence="1">Belongs to the short-chain dehydrogenases/reductases (SDR) family.</text>
</comment>
<reference evidence="3" key="4">
    <citation type="journal article" date="2015" name="G3 (Bethesda)">
        <title>Genome sequences of three phytopathogenic species of the Magnaporthaceae family of fungi.</title>
        <authorList>
            <person name="Okagaki L.H."/>
            <person name="Nunes C.C."/>
            <person name="Sailsbery J."/>
            <person name="Clay B."/>
            <person name="Brown D."/>
            <person name="John T."/>
            <person name="Oh Y."/>
            <person name="Young N."/>
            <person name="Fitzgerald M."/>
            <person name="Haas B.J."/>
            <person name="Zeng Q."/>
            <person name="Young S."/>
            <person name="Adiconis X."/>
            <person name="Fan L."/>
            <person name="Levin J.Z."/>
            <person name="Mitchell T.K."/>
            <person name="Okubara P.A."/>
            <person name="Farman M.L."/>
            <person name="Kohn L.M."/>
            <person name="Birren B."/>
            <person name="Ma L.-J."/>
            <person name="Dean R.A."/>
        </authorList>
    </citation>
    <scope>NUCLEOTIDE SEQUENCE</scope>
    <source>
        <strain evidence="3">ATCC 64411 / 73-15</strain>
    </source>
</reference>
<dbReference type="EMBL" id="ADBL01000279">
    <property type="status" value="NOT_ANNOTATED_CDS"/>
    <property type="molecule type" value="Genomic_DNA"/>
</dbReference>
<reference evidence="2" key="3">
    <citation type="submission" date="2011-03" db="EMBL/GenBank/DDBJ databases">
        <title>Annotation of Magnaporthe poae ATCC 64411.</title>
        <authorList>
            <person name="Ma L.-J."/>
            <person name="Dead R."/>
            <person name="Young S.K."/>
            <person name="Zeng Q."/>
            <person name="Gargeya S."/>
            <person name="Fitzgerald M."/>
            <person name="Haas B."/>
            <person name="Abouelleil A."/>
            <person name="Alvarado L."/>
            <person name="Arachchi H.M."/>
            <person name="Berlin A."/>
            <person name="Brown A."/>
            <person name="Chapman S.B."/>
            <person name="Chen Z."/>
            <person name="Dunbar C."/>
            <person name="Freedman E."/>
            <person name="Gearin G."/>
            <person name="Gellesch M."/>
            <person name="Goldberg J."/>
            <person name="Griggs A."/>
            <person name="Gujja S."/>
            <person name="Heiman D."/>
            <person name="Howarth C."/>
            <person name="Larson L."/>
            <person name="Lui A."/>
            <person name="MacDonald P.J.P."/>
            <person name="Mehta T."/>
            <person name="Montmayeur A."/>
            <person name="Murphy C."/>
            <person name="Neiman D."/>
            <person name="Pearson M."/>
            <person name="Priest M."/>
            <person name="Roberts A."/>
            <person name="Saif S."/>
            <person name="Shea T."/>
            <person name="Shenoy N."/>
            <person name="Sisk P."/>
            <person name="Stolte C."/>
            <person name="Sykes S."/>
            <person name="Yandava C."/>
            <person name="Wortman J."/>
            <person name="Nusbaum C."/>
            <person name="Birren B."/>
        </authorList>
    </citation>
    <scope>NUCLEOTIDE SEQUENCE</scope>
    <source>
        <strain evidence="2">ATCC 64411</strain>
    </source>
</reference>
<dbReference type="EnsemblFungi" id="MAPG_01189T0">
    <property type="protein sequence ID" value="MAPG_01189T0"/>
    <property type="gene ID" value="MAPG_01189"/>
</dbReference>
<dbReference type="InterPro" id="IPR002347">
    <property type="entry name" value="SDR_fam"/>
</dbReference>
<accession>A0A0C4DN17</accession>
<proteinExistence type="inferred from homology"/>
<dbReference type="Gene3D" id="3.40.50.720">
    <property type="entry name" value="NAD(P)-binding Rossmann-like Domain"/>
    <property type="match status" value="1"/>
</dbReference>
<sequence>MSALPKFATSAIPDAKFTTPARPLTFLVTGCSSGVGLSLTRAIQDAGHRLIATSRNPSRTPELVAEVERRGGRWLALDVDDADACFRLVDDELEARGEHIDVLVNNAGWSVHQAAEHLTDDEVRAQLETVFFGPFRLARAAVAHMRRRRFGVIVNVSSGIGLEGRESMAAYAAAKSALDAVSKVLYKEVCEFNVRVIMVHLGTFRTNMGNVARAGSVPLADDYKGKAVAGIMDFMQSHNFVGDGDPEKAARAIVEVATGTGVGEGHEAEMFLPLGRDVIPRYRLVRDRLDHALDVFEGVASNVYAED</sequence>
<keyword evidence="4" id="KW-1185">Reference proteome</keyword>
<dbReference type="PRINTS" id="PR00081">
    <property type="entry name" value="GDHRDH"/>
</dbReference>
<evidence type="ECO:0000256" key="1">
    <source>
        <dbReference type="RuleBase" id="RU000363"/>
    </source>
</evidence>
<dbReference type="eggNOG" id="KOG1205">
    <property type="taxonomic scope" value="Eukaryota"/>
</dbReference>
<reference evidence="4" key="2">
    <citation type="submission" date="2010-05" db="EMBL/GenBank/DDBJ databases">
        <title>The genome sequence of Magnaporthe poae strain ATCC 64411.</title>
        <authorList>
            <person name="Ma L.-J."/>
            <person name="Dead R."/>
            <person name="Young S."/>
            <person name="Zeng Q."/>
            <person name="Koehrsen M."/>
            <person name="Alvarado L."/>
            <person name="Berlin A."/>
            <person name="Chapman S.B."/>
            <person name="Chen Z."/>
            <person name="Freedman E."/>
            <person name="Gellesch M."/>
            <person name="Goldberg J."/>
            <person name="Griggs A."/>
            <person name="Gujja S."/>
            <person name="Heilman E.R."/>
            <person name="Heiman D."/>
            <person name="Hepburn T."/>
            <person name="Howarth C."/>
            <person name="Jen D."/>
            <person name="Larson L."/>
            <person name="Mehta T."/>
            <person name="Neiman D."/>
            <person name="Pearson M."/>
            <person name="Roberts A."/>
            <person name="Saif S."/>
            <person name="Shea T."/>
            <person name="Shenoy N."/>
            <person name="Sisk P."/>
            <person name="Stolte C."/>
            <person name="Sykes S."/>
            <person name="Walk T."/>
            <person name="White J."/>
            <person name="Yandava C."/>
            <person name="Haas B."/>
            <person name="Nusbaum C."/>
            <person name="Birren B."/>
        </authorList>
    </citation>
    <scope>NUCLEOTIDE SEQUENCE [LARGE SCALE GENOMIC DNA]</scope>
    <source>
        <strain evidence="4">ATCC 64411 / 73-15</strain>
    </source>
</reference>
<name>A0A0C4DN17_MAGP6</name>